<dbReference type="RefSeq" id="XP_028136775.1">
    <property type="nucleotide sequence ID" value="XM_028280974.1"/>
</dbReference>
<dbReference type="EnsemblMetazoa" id="XM_028280974.1">
    <property type="protein sequence ID" value="XP_028136775.1"/>
    <property type="gene ID" value="LOC114331395"/>
</dbReference>
<keyword evidence="3" id="KW-1185">Reference proteome</keyword>
<organism evidence="4">
    <name type="scientific">Diabrotica virgifera virgifera</name>
    <name type="common">western corn rootworm</name>
    <dbReference type="NCBI Taxonomy" id="50390"/>
    <lineage>
        <taxon>Eukaryota</taxon>
        <taxon>Metazoa</taxon>
        <taxon>Ecdysozoa</taxon>
        <taxon>Arthropoda</taxon>
        <taxon>Hexapoda</taxon>
        <taxon>Insecta</taxon>
        <taxon>Pterygota</taxon>
        <taxon>Neoptera</taxon>
        <taxon>Endopterygota</taxon>
        <taxon>Coleoptera</taxon>
        <taxon>Polyphaga</taxon>
        <taxon>Cucujiformia</taxon>
        <taxon>Chrysomeloidea</taxon>
        <taxon>Chrysomelidae</taxon>
        <taxon>Galerucinae</taxon>
        <taxon>Diabroticina</taxon>
        <taxon>Diabroticites</taxon>
        <taxon>Diabrotica</taxon>
    </lineage>
</organism>
<dbReference type="PANTHER" id="PTHR46289">
    <property type="entry name" value="52 KDA REPRESSOR OF THE INHIBITOR OF THE PROTEIN KINASE-LIKE PROTEIN-RELATED"/>
    <property type="match status" value="1"/>
</dbReference>
<evidence type="ECO:0000256" key="1">
    <source>
        <dbReference type="SAM" id="Phobius"/>
    </source>
</evidence>
<keyword evidence="1" id="KW-1133">Transmembrane helix</keyword>
<dbReference type="AlphaFoldDB" id="A0A6P7FVL8"/>
<evidence type="ECO:0000313" key="3">
    <source>
        <dbReference type="Proteomes" id="UP001652700"/>
    </source>
</evidence>
<reference evidence="4" key="1">
    <citation type="submission" date="2025-04" db="UniProtKB">
        <authorList>
            <consortium name="RefSeq"/>
        </authorList>
    </citation>
    <scope>IDENTIFICATION</scope>
    <source>
        <tissue evidence="4">Whole insect</tissue>
    </source>
</reference>
<keyword evidence="1" id="KW-0472">Membrane</keyword>
<protein>
    <submittedName>
        <fullName evidence="4">Uncharacterized protein LOC114331395</fullName>
    </submittedName>
</protein>
<sequence>MRGPYKGVDARIVEESSTAMYIHCNVLILNLYIVSCCSIITSIRNTFLALQSIYHFIGRPRKRHSIFEKIQASLKGFAGGTMTLKSLSDTRWACRVEAVRSLLDNFEATISTIQEIENTDPDTGGQASPLLKSMEDFNFVFNLLLLKQVLLQCDLLSKTLQSVSLTFDLLKSVKNSTIEIIQSYRTDQYFDKLFDYCSKITEKCGFRPAKLPRRGKIPAKLVGGSKAPFEAVKEHLKATVFSPLLDTLEQEIENRLQDNNLDVLNHLSQLLGRHEVVEESIKFVSKYYSLDEELLFCEMKIFHNMKE</sequence>
<dbReference type="PANTHER" id="PTHR46289:SF17">
    <property type="entry name" value="HAT C-TERMINAL DIMERISATION DOMAIN-CONTAINING PROTEIN"/>
    <property type="match status" value="1"/>
</dbReference>
<dbReference type="KEGG" id="dvv:114331395"/>
<dbReference type="OrthoDB" id="6762374at2759"/>
<dbReference type="InParanoid" id="A0A6P7FVL8"/>
<evidence type="ECO:0000313" key="4">
    <source>
        <dbReference type="RefSeq" id="XP_028136775.1"/>
    </source>
</evidence>
<name>A0A6P7FVL8_DIAVI</name>
<dbReference type="SUPFAM" id="SSF53098">
    <property type="entry name" value="Ribonuclease H-like"/>
    <property type="match status" value="1"/>
</dbReference>
<dbReference type="InterPro" id="IPR012337">
    <property type="entry name" value="RNaseH-like_sf"/>
</dbReference>
<dbReference type="Proteomes" id="UP001652700">
    <property type="component" value="Unplaced"/>
</dbReference>
<gene>
    <name evidence="4" type="primary">LOC114331395</name>
</gene>
<dbReference type="GeneID" id="114331395"/>
<feature type="transmembrane region" description="Helical" evidence="1">
    <location>
        <begin position="20"/>
        <end position="43"/>
    </location>
</feature>
<evidence type="ECO:0000313" key="2">
    <source>
        <dbReference type="EnsemblMetazoa" id="XP_028136775.1"/>
    </source>
</evidence>
<dbReference type="InterPro" id="IPR052958">
    <property type="entry name" value="IFN-induced_PKR_regulator"/>
</dbReference>
<keyword evidence="1" id="KW-0812">Transmembrane</keyword>
<accession>A0A6P7FVL8</accession>
<proteinExistence type="predicted"/>
<reference evidence="2" key="2">
    <citation type="submission" date="2025-05" db="UniProtKB">
        <authorList>
            <consortium name="EnsemblMetazoa"/>
        </authorList>
    </citation>
    <scope>IDENTIFICATION</scope>
</reference>